<proteinExistence type="predicted"/>
<protein>
    <submittedName>
        <fullName evidence="2">Uncharacterized protein</fullName>
    </submittedName>
</protein>
<reference evidence="3" key="1">
    <citation type="submission" date="2016-10" db="EMBL/GenBank/DDBJ databases">
        <authorList>
            <person name="Varghese N."/>
            <person name="Submissions S."/>
        </authorList>
    </citation>
    <scope>NUCLEOTIDE SEQUENCE [LARGE SCALE GENOMIC DNA]</scope>
    <source>
        <strain evidence="3">DSM 46732</strain>
    </source>
</reference>
<organism evidence="2 3">
    <name type="scientific">Actinopolyspora xinjiangensis</name>
    <dbReference type="NCBI Taxonomy" id="405564"/>
    <lineage>
        <taxon>Bacteria</taxon>
        <taxon>Bacillati</taxon>
        <taxon>Actinomycetota</taxon>
        <taxon>Actinomycetes</taxon>
        <taxon>Actinopolysporales</taxon>
        <taxon>Actinopolysporaceae</taxon>
        <taxon>Actinopolyspora</taxon>
    </lineage>
</organism>
<evidence type="ECO:0000313" key="2">
    <source>
        <dbReference type="EMBL" id="SDP94508.1"/>
    </source>
</evidence>
<dbReference type="AlphaFoldDB" id="A0A1H0WUX4"/>
<sequence length="120" mass="13569">MDVARGDVGLSRHLRNSLRIIRDKTNDSEFKEMADEVIAGKRSLREASQSDLFSRVLDSQVEKASMEISSMDSEELDRLARAGENQLSELGKDLSRETASGVQDDEDFDDTDYSNKTWLH</sequence>
<evidence type="ECO:0000313" key="3">
    <source>
        <dbReference type="Proteomes" id="UP000199497"/>
    </source>
</evidence>
<dbReference type="Proteomes" id="UP000199497">
    <property type="component" value="Unassembled WGS sequence"/>
</dbReference>
<gene>
    <name evidence="2" type="ORF">SAMN04487905_11628</name>
</gene>
<feature type="compositionally biased region" description="Acidic residues" evidence="1">
    <location>
        <begin position="103"/>
        <end position="112"/>
    </location>
</feature>
<accession>A0A1H0WUX4</accession>
<keyword evidence="3" id="KW-1185">Reference proteome</keyword>
<evidence type="ECO:0000256" key="1">
    <source>
        <dbReference type="SAM" id="MobiDB-lite"/>
    </source>
</evidence>
<feature type="region of interest" description="Disordered" evidence="1">
    <location>
        <begin position="66"/>
        <end position="120"/>
    </location>
</feature>
<name>A0A1H0WUX4_9ACTN</name>
<dbReference type="STRING" id="405564.SAMN04487905_11628"/>
<dbReference type="EMBL" id="FNJR01000016">
    <property type="protein sequence ID" value="SDP94508.1"/>
    <property type="molecule type" value="Genomic_DNA"/>
</dbReference>